<name>A0A0M2T1D6_9BACI</name>
<accession>A0A0M2T1D6</accession>
<dbReference type="OrthoDB" id="70513at2"/>
<keyword evidence="2" id="KW-1185">Reference proteome</keyword>
<evidence type="ECO:0000313" key="2">
    <source>
        <dbReference type="Proteomes" id="UP000034166"/>
    </source>
</evidence>
<dbReference type="RefSeq" id="WP_046523322.1">
    <property type="nucleotide sequence ID" value="NZ_LAYY01000007.1"/>
</dbReference>
<evidence type="ECO:0000313" key="1">
    <source>
        <dbReference type="EMBL" id="KKK38630.1"/>
    </source>
</evidence>
<reference evidence="1 2" key="1">
    <citation type="submission" date="2015-04" db="EMBL/GenBank/DDBJ databases">
        <title>Taxonomic description and genome sequence of Bacillus campisalis sp. nov., a novel member of the genus Bacillus isolated from solar saltern.</title>
        <authorList>
            <person name="Mathan Kumar R."/>
            <person name="Kaur G."/>
            <person name="Kumar A."/>
            <person name="Singh N.K."/>
            <person name="Kaur N."/>
            <person name="Kumar N."/>
            <person name="Mayilraj S."/>
        </authorList>
    </citation>
    <scope>NUCLEOTIDE SEQUENCE [LARGE SCALE GENOMIC DNA]</scope>
    <source>
        <strain evidence="1 2">SA2-6</strain>
    </source>
</reference>
<dbReference type="AlphaFoldDB" id="A0A0M2T1D6"/>
<dbReference type="PATRIC" id="fig|1408103.3.peg.1929"/>
<dbReference type="EMBL" id="LAYY01000007">
    <property type="protein sequence ID" value="KKK38630.1"/>
    <property type="molecule type" value="Genomic_DNA"/>
</dbReference>
<gene>
    <name evidence="1" type="ORF">WQ57_08555</name>
</gene>
<dbReference type="Proteomes" id="UP000034166">
    <property type="component" value="Unassembled WGS sequence"/>
</dbReference>
<comment type="caution">
    <text evidence="1">The sequence shown here is derived from an EMBL/GenBank/DDBJ whole genome shotgun (WGS) entry which is preliminary data.</text>
</comment>
<protein>
    <submittedName>
        <fullName evidence="1">Chemotaxis protein</fullName>
    </submittedName>
</protein>
<sequence>MKKVAVAIIHGMGQQKVDYAKKMAERLRRMVYEKSPTFVTNQDSQLSIVPIYWADVFDPGETELYKRLVVDNNLRFKHLRRFIIHYLADVVAYQPVETAKHNYHLVHERVSKSLGDLAQQAGPDAPLCVISHSLGSVIASNYFYDMQVKPENVGFSMENLTPLEKGESLALFYTVGTTLPFWSLRYDQFDRPIMIPSPRIEERFPGYQGEWINFYDRDDVLGYPLKNVSPEYNRTVKEDREVNAGGMLDSWNPLAHSAYLTDKDVLEPIADGLVRLWKRINQIEPI</sequence>
<organism evidence="1 2">
    <name type="scientific">Mesobacillus campisalis</name>
    <dbReference type="NCBI Taxonomy" id="1408103"/>
    <lineage>
        <taxon>Bacteria</taxon>
        <taxon>Bacillati</taxon>
        <taxon>Bacillota</taxon>
        <taxon>Bacilli</taxon>
        <taxon>Bacillales</taxon>
        <taxon>Bacillaceae</taxon>
        <taxon>Mesobacillus</taxon>
    </lineage>
</organism>
<proteinExistence type="predicted"/>